<comment type="caution">
    <text evidence="5">The sequence shown here is derived from an EMBL/GenBank/DDBJ whole genome shotgun (WGS) entry which is preliminary data.</text>
</comment>
<proteinExistence type="inferred from homology"/>
<dbReference type="AlphaFoldDB" id="A0A3L6TSN9"/>
<keyword evidence="2" id="KW-0372">Hormone</keyword>
<evidence type="ECO:0000256" key="4">
    <source>
        <dbReference type="ARBA" id="ARBA00023157"/>
    </source>
</evidence>
<evidence type="ECO:0000256" key="1">
    <source>
        <dbReference type="ARBA" id="ARBA00009178"/>
    </source>
</evidence>
<keyword evidence="4" id="KW-1015">Disulfide bond</keyword>
<gene>
    <name evidence="5" type="ORF">C2845_PM01G15290</name>
</gene>
<dbReference type="Pfam" id="PF05498">
    <property type="entry name" value="RALF"/>
    <property type="match status" value="1"/>
</dbReference>
<keyword evidence="6" id="KW-1185">Reference proteome</keyword>
<dbReference type="InterPro" id="IPR008801">
    <property type="entry name" value="RALF"/>
</dbReference>
<dbReference type="PANTHER" id="PTHR34998:SF9">
    <property type="entry name" value="OS04G0357400 PROTEIN"/>
    <property type="match status" value="1"/>
</dbReference>
<reference evidence="6" key="1">
    <citation type="journal article" date="2019" name="Nat. Commun.">
        <title>The genome of broomcorn millet.</title>
        <authorList>
            <person name="Zou C."/>
            <person name="Miki D."/>
            <person name="Li D."/>
            <person name="Tang Q."/>
            <person name="Xiao L."/>
            <person name="Rajput S."/>
            <person name="Deng P."/>
            <person name="Jia W."/>
            <person name="Huang R."/>
            <person name="Zhang M."/>
            <person name="Sun Y."/>
            <person name="Hu J."/>
            <person name="Fu X."/>
            <person name="Schnable P.S."/>
            <person name="Li F."/>
            <person name="Zhang H."/>
            <person name="Feng B."/>
            <person name="Zhu X."/>
            <person name="Liu R."/>
            <person name="Schnable J.C."/>
            <person name="Zhu J.-K."/>
            <person name="Zhang H."/>
        </authorList>
    </citation>
    <scope>NUCLEOTIDE SEQUENCE [LARGE SCALE GENOMIC DNA]</scope>
</reference>
<evidence type="ECO:0000313" key="6">
    <source>
        <dbReference type="Proteomes" id="UP000275267"/>
    </source>
</evidence>
<dbReference type="PANTHER" id="PTHR34998">
    <property type="entry name" value="OS04G0357400 PROTEIN-RELATED"/>
    <property type="match status" value="1"/>
</dbReference>
<comment type="similarity">
    <text evidence="1">Belongs to the plant rapid alkalinization factor (RALF) family.</text>
</comment>
<organism evidence="5 6">
    <name type="scientific">Panicum miliaceum</name>
    <name type="common">Proso millet</name>
    <name type="synonym">Broomcorn millet</name>
    <dbReference type="NCBI Taxonomy" id="4540"/>
    <lineage>
        <taxon>Eukaryota</taxon>
        <taxon>Viridiplantae</taxon>
        <taxon>Streptophyta</taxon>
        <taxon>Embryophyta</taxon>
        <taxon>Tracheophyta</taxon>
        <taxon>Spermatophyta</taxon>
        <taxon>Magnoliopsida</taxon>
        <taxon>Liliopsida</taxon>
        <taxon>Poales</taxon>
        <taxon>Poaceae</taxon>
        <taxon>PACMAD clade</taxon>
        <taxon>Panicoideae</taxon>
        <taxon>Panicodae</taxon>
        <taxon>Paniceae</taxon>
        <taxon>Panicinae</taxon>
        <taxon>Panicum</taxon>
        <taxon>Panicum sect. Panicum</taxon>
    </lineage>
</organism>
<sequence length="123" mass="12504">MAKAPPVSAAAAEAVMCVVAVCLAAAALVSGGGAMGNPVVGSLPLLVAARGSGRVEDQEPPEMDSEAHRRVVLALQGGGESPGNRVLDANRPWCDRSCPGKPGDPYVPDHRGCKKIYQCPSGT</sequence>
<evidence type="ECO:0000256" key="3">
    <source>
        <dbReference type="ARBA" id="ARBA00022729"/>
    </source>
</evidence>
<name>A0A3L6TSN9_PANMI</name>
<dbReference type="EMBL" id="PQIB02000001">
    <property type="protein sequence ID" value="RLN43299.1"/>
    <property type="molecule type" value="Genomic_DNA"/>
</dbReference>
<protein>
    <submittedName>
        <fullName evidence="5">Uncharacterized protein</fullName>
    </submittedName>
</protein>
<accession>A0A3L6TSN9</accession>
<evidence type="ECO:0000313" key="5">
    <source>
        <dbReference type="EMBL" id="RLN43299.1"/>
    </source>
</evidence>
<dbReference type="OrthoDB" id="10497736at2759"/>
<dbReference type="Proteomes" id="UP000275267">
    <property type="component" value="Unassembled WGS sequence"/>
</dbReference>
<keyword evidence="3" id="KW-0732">Signal</keyword>
<dbReference type="GO" id="GO:0005179">
    <property type="term" value="F:hormone activity"/>
    <property type="evidence" value="ECO:0007669"/>
    <property type="project" value="UniProtKB-KW"/>
</dbReference>
<evidence type="ECO:0000256" key="2">
    <source>
        <dbReference type="ARBA" id="ARBA00022702"/>
    </source>
</evidence>